<dbReference type="InterPro" id="IPR004245">
    <property type="entry name" value="DUF229"/>
</dbReference>
<dbReference type="Pfam" id="PF02995">
    <property type="entry name" value="DUF229"/>
    <property type="match status" value="1"/>
</dbReference>
<dbReference type="InParanoid" id="A0A078AYM1"/>
<evidence type="ECO:0000313" key="2">
    <source>
        <dbReference type="Proteomes" id="UP000039865"/>
    </source>
</evidence>
<gene>
    <name evidence="1" type="primary">Contig6766.g7238</name>
    <name evidence="1" type="ORF">STYLEM_16367</name>
</gene>
<organism evidence="1 2">
    <name type="scientific">Stylonychia lemnae</name>
    <name type="common">Ciliate</name>
    <dbReference type="NCBI Taxonomy" id="5949"/>
    <lineage>
        <taxon>Eukaryota</taxon>
        <taxon>Sar</taxon>
        <taxon>Alveolata</taxon>
        <taxon>Ciliophora</taxon>
        <taxon>Intramacronucleata</taxon>
        <taxon>Spirotrichea</taxon>
        <taxon>Stichotrichia</taxon>
        <taxon>Sporadotrichida</taxon>
        <taxon>Oxytrichidae</taxon>
        <taxon>Stylonychinae</taxon>
        <taxon>Stylonychia</taxon>
    </lineage>
</organism>
<dbReference type="AlphaFoldDB" id="A0A078AYM1"/>
<dbReference type="Proteomes" id="UP000039865">
    <property type="component" value="Unassembled WGS sequence"/>
</dbReference>
<name>A0A078AYM1_STYLE</name>
<sequence>MPLILGCIITAIYLTCKSCQIINNRAQLRIKLILLFFVGLVLRMGYDQKFYRSCDNWTKGVQSEMKTLAGECLIEKPQMCLLDTFDLLMDFSISDCSKSAYLPNAFSKYNTQKPFIALHDSRDIRNRSELWSSIYDVAMNRVQGYDTLEEAQKYNEAVIDVKNEKLHQKIIRNESLVEERQQNFKRAGANKNMIVIYIDALSRPRAHLKLPKTMQYFKEQKEVYEFFKYSSLVAFTDDNAQAFSYGIDFDHSDQNKTYQSISAFFKEQGYIIGKSQNQCDRFYYQMNETQELVQPYDPADHEMLSFACDPHYHQIDFPDFAYIGPYSMFRKCLYGQDTFQYVLNFGNDFMQTYDKERKVLFLNFIDYHEGSGTTIKFLDEPLAQFLKQHGKQDTTIIFMSDHGFHMNGPPLMLGKLFGQSQKERLLPLMIISNLGDLKGGGEIYNIQLNQQKLVYHKHLYNFWKYWATKQHYGQSFFSQFDNDYFVCNEIGPNCKCENFLIKEKEDENSNQTQNSK</sequence>
<dbReference type="SUPFAM" id="SSF53649">
    <property type="entry name" value="Alkaline phosphatase-like"/>
    <property type="match status" value="1"/>
</dbReference>
<evidence type="ECO:0000313" key="1">
    <source>
        <dbReference type="EMBL" id="CDW87264.1"/>
    </source>
</evidence>
<dbReference type="OrthoDB" id="413313at2759"/>
<evidence type="ECO:0008006" key="3">
    <source>
        <dbReference type="Google" id="ProtNLM"/>
    </source>
</evidence>
<accession>A0A078AYM1</accession>
<protein>
    <recommendedName>
        <fullName evidence="3">Duf229 domain containing protein</fullName>
    </recommendedName>
</protein>
<dbReference type="PANTHER" id="PTHR10974">
    <property type="entry name" value="FI08016P-RELATED"/>
    <property type="match status" value="1"/>
</dbReference>
<dbReference type="Gene3D" id="3.40.720.10">
    <property type="entry name" value="Alkaline Phosphatase, subunit A"/>
    <property type="match status" value="1"/>
</dbReference>
<keyword evidence="2" id="KW-1185">Reference proteome</keyword>
<dbReference type="GO" id="GO:0005615">
    <property type="term" value="C:extracellular space"/>
    <property type="evidence" value="ECO:0007669"/>
    <property type="project" value="TreeGrafter"/>
</dbReference>
<dbReference type="EMBL" id="CCKQ01015448">
    <property type="protein sequence ID" value="CDW87264.1"/>
    <property type="molecule type" value="Genomic_DNA"/>
</dbReference>
<proteinExistence type="predicted"/>
<dbReference type="InterPro" id="IPR017850">
    <property type="entry name" value="Alkaline_phosphatase_core_sf"/>
</dbReference>
<reference evidence="1 2" key="1">
    <citation type="submission" date="2014-06" db="EMBL/GenBank/DDBJ databases">
        <authorList>
            <person name="Swart Estienne"/>
        </authorList>
    </citation>
    <scope>NUCLEOTIDE SEQUENCE [LARGE SCALE GENOMIC DNA]</scope>
    <source>
        <strain evidence="1 2">130c</strain>
    </source>
</reference>
<dbReference type="PANTHER" id="PTHR10974:SF1">
    <property type="entry name" value="FI08016P-RELATED"/>
    <property type="match status" value="1"/>
</dbReference>